<evidence type="ECO:0000313" key="2">
    <source>
        <dbReference type="EMBL" id="GFS20488.1"/>
    </source>
</evidence>
<reference evidence="2 3" key="1">
    <citation type="journal article" date="2021" name="Elife">
        <title>Chloroplast acquisition without the gene transfer in kleptoplastic sea slugs, Plakobranchus ocellatus.</title>
        <authorList>
            <person name="Maeda T."/>
            <person name="Takahashi S."/>
            <person name="Yoshida T."/>
            <person name="Shimamura S."/>
            <person name="Takaki Y."/>
            <person name="Nagai Y."/>
            <person name="Toyoda A."/>
            <person name="Suzuki Y."/>
            <person name="Arimoto A."/>
            <person name="Ishii H."/>
            <person name="Satoh N."/>
            <person name="Nishiyama T."/>
            <person name="Hasebe M."/>
            <person name="Maruyama T."/>
            <person name="Minagawa J."/>
            <person name="Obokata J."/>
            <person name="Shigenobu S."/>
        </authorList>
    </citation>
    <scope>NUCLEOTIDE SEQUENCE [LARGE SCALE GENOMIC DNA]</scope>
</reference>
<dbReference type="Proteomes" id="UP000762676">
    <property type="component" value="Unassembled WGS sequence"/>
</dbReference>
<keyword evidence="3" id="KW-1185">Reference proteome</keyword>
<protein>
    <recommendedName>
        <fullName evidence="4">MI domain-containing protein</fullName>
    </recommendedName>
</protein>
<evidence type="ECO:0000313" key="3">
    <source>
        <dbReference type="Proteomes" id="UP000762676"/>
    </source>
</evidence>
<accession>A0AAV4JF22</accession>
<evidence type="ECO:0008006" key="4">
    <source>
        <dbReference type="Google" id="ProtNLM"/>
    </source>
</evidence>
<feature type="compositionally biased region" description="Polar residues" evidence="1">
    <location>
        <begin position="161"/>
        <end position="173"/>
    </location>
</feature>
<feature type="region of interest" description="Disordered" evidence="1">
    <location>
        <begin position="158"/>
        <end position="190"/>
    </location>
</feature>
<dbReference type="AlphaFoldDB" id="A0AAV4JF22"/>
<proteinExistence type="predicted"/>
<organism evidence="2 3">
    <name type="scientific">Elysia marginata</name>
    <dbReference type="NCBI Taxonomy" id="1093978"/>
    <lineage>
        <taxon>Eukaryota</taxon>
        <taxon>Metazoa</taxon>
        <taxon>Spiralia</taxon>
        <taxon>Lophotrochozoa</taxon>
        <taxon>Mollusca</taxon>
        <taxon>Gastropoda</taxon>
        <taxon>Heterobranchia</taxon>
        <taxon>Euthyneura</taxon>
        <taxon>Panpulmonata</taxon>
        <taxon>Sacoglossa</taxon>
        <taxon>Placobranchoidea</taxon>
        <taxon>Plakobranchidae</taxon>
        <taxon>Elysia</taxon>
    </lineage>
</organism>
<name>A0AAV4JF22_9GAST</name>
<dbReference type="EMBL" id="BMAT01006822">
    <property type="protein sequence ID" value="GFS20488.1"/>
    <property type="molecule type" value="Genomic_DNA"/>
</dbReference>
<comment type="caution">
    <text evidence="2">The sequence shown here is derived from an EMBL/GenBank/DDBJ whole genome shotgun (WGS) entry which is preliminary data.</text>
</comment>
<gene>
    <name evidence="2" type="ORF">ElyMa_003314300</name>
</gene>
<sequence>MDTVLALWDVEGFDPASAQSVFSDFQAKENDKEVLQDFLKSDFFDKEMLSKALKVIVETSGKAFKRQLSDFLDEGVFGGDTGEDVKKVLKTCPLTNLTGERLFGDLDYDLNKRRNASLCIRSTHWDIIKNRLLDQKPAEPQHHWQALFNTNGAPAPLAARFNTSASDSPSTSRAPAPVSAPAQHQRQAGA</sequence>
<evidence type="ECO:0000256" key="1">
    <source>
        <dbReference type="SAM" id="MobiDB-lite"/>
    </source>
</evidence>